<dbReference type="KEGG" id="scy:SCATT_55470"/>
<keyword evidence="2" id="KW-1185">Reference proteome</keyword>
<name>G8X150_STREN</name>
<dbReference type="STRING" id="1003195.SCATT_55470"/>
<accession>G8X150</accession>
<dbReference type="EMBL" id="CP003219">
    <property type="protein sequence ID" value="AEW97918.1"/>
    <property type="molecule type" value="Genomic_DNA"/>
</dbReference>
<reference evidence="2" key="1">
    <citation type="submission" date="2011-12" db="EMBL/GenBank/DDBJ databases">
        <title>Complete genome sequence of Streptomyces cattleya strain DSM 46488.</title>
        <authorList>
            <person name="Ou H.-Y."/>
            <person name="Li P."/>
            <person name="Zhao C."/>
            <person name="O'Hagan D."/>
            <person name="Deng Z."/>
        </authorList>
    </citation>
    <scope>NUCLEOTIDE SEQUENCE [LARGE SCALE GENOMIC DNA]</scope>
    <source>
        <strain evidence="2">ATCC 35852 / DSM 46488 / JCM 4925 / NBRC 14057 / NRRL 8057</strain>
    </source>
</reference>
<dbReference type="Proteomes" id="UP000007842">
    <property type="component" value="Chromosome"/>
</dbReference>
<protein>
    <submittedName>
        <fullName evidence="1">Uncharacterized protein</fullName>
    </submittedName>
</protein>
<dbReference type="HOGENOM" id="CLU_1785752_0_0_11"/>
<organism evidence="1 2">
    <name type="scientific">Streptantibioticus cattleyicolor (strain ATCC 35852 / DSM 46488 / JCM 4925 / NBRC 14057 / NRRL 8057)</name>
    <name type="common">Streptomyces cattleya</name>
    <dbReference type="NCBI Taxonomy" id="1003195"/>
    <lineage>
        <taxon>Bacteria</taxon>
        <taxon>Bacillati</taxon>
        <taxon>Actinomycetota</taxon>
        <taxon>Actinomycetes</taxon>
        <taxon>Kitasatosporales</taxon>
        <taxon>Streptomycetaceae</taxon>
        <taxon>Streptantibioticus</taxon>
    </lineage>
</organism>
<evidence type="ECO:0000313" key="2">
    <source>
        <dbReference type="Proteomes" id="UP000007842"/>
    </source>
</evidence>
<proteinExistence type="predicted"/>
<dbReference type="PATRIC" id="fig|1003195.29.peg.5528"/>
<evidence type="ECO:0000313" key="1">
    <source>
        <dbReference type="EMBL" id="AEW97918.1"/>
    </source>
</evidence>
<gene>
    <name evidence="1" type="ordered locus">SCATT_55470</name>
</gene>
<dbReference type="AlphaFoldDB" id="G8X150"/>
<sequence length="145" mass="15109">MRGHRRGEHGEGAVELFQQRDGVVAQRSGVGVGQREPVAGAGDCVPDERVLGGPVAVDDRPAGAGALCDCGEGERGVSAFHQLVPRGVEQRRLQFRAVPAALGAGIRTCKMHECILRSSSSPRHAAGAHLACRGIPLIPAHLAIS</sequence>